<protein>
    <submittedName>
        <fullName evidence="1">Uncharacterized protein</fullName>
    </submittedName>
</protein>
<evidence type="ECO:0000313" key="2">
    <source>
        <dbReference type="Proteomes" id="UP000295096"/>
    </source>
</evidence>
<organism evidence="1 2">
    <name type="scientific">Dankookia rubra</name>
    <dbReference type="NCBI Taxonomy" id="1442381"/>
    <lineage>
        <taxon>Bacteria</taxon>
        <taxon>Pseudomonadati</taxon>
        <taxon>Pseudomonadota</taxon>
        <taxon>Alphaproteobacteria</taxon>
        <taxon>Acetobacterales</taxon>
        <taxon>Roseomonadaceae</taxon>
        <taxon>Dankookia</taxon>
    </lineage>
</organism>
<dbReference type="AlphaFoldDB" id="A0A4R5PZ00"/>
<gene>
    <name evidence="1" type="ORF">E2C06_36700</name>
</gene>
<comment type="caution">
    <text evidence="1">The sequence shown here is derived from an EMBL/GenBank/DDBJ whole genome shotgun (WGS) entry which is preliminary data.</text>
</comment>
<proteinExistence type="predicted"/>
<accession>A0A4R5PZ00</accession>
<reference evidence="1 2" key="1">
    <citation type="journal article" date="2016" name="J. Microbiol.">
        <title>Dankookia rubra gen. nov., sp. nov., an alphaproteobacterium isolated from sediment of a shallow stream.</title>
        <authorList>
            <person name="Kim W.H."/>
            <person name="Kim D.H."/>
            <person name="Kang K."/>
            <person name="Ahn T.Y."/>
        </authorList>
    </citation>
    <scope>NUCLEOTIDE SEQUENCE [LARGE SCALE GENOMIC DNA]</scope>
    <source>
        <strain evidence="1 2">JCM30602</strain>
    </source>
</reference>
<dbReference type="EMBL" id="SMSJ01000301">
    <property type="protein sequence ID" value="TDH53161.1"/>
    <property type="molecule type" value="Genomic_DNA"/>
</dbReference>
<dbReference type="Proteomes" id="UP000295096">
    <property type="component" value="Unassembled WGS sequence"/>
</dbReference>
<sequence>MAAPSYVFTIARVAEMLGEDEEWLSELAEQFEPEDGCLWIRDVDDRVTLGFTARGIESLKDLSLDQKR</sequence>
<name>A0A4R5PZ00_9PROT</name>
<dbReference type="OrthoDB" id="7574088at2"/>
<keyword evidence="2" id="KW-1185">Reference proteome</keyword>
<evidence type="ECO:0000313" key="1">
    <source>
        <dbReference type="EMBL" id="TDH53161.1"/>
    </source>
</evidence>